<reference evidence="2" key="1">
    <citation type="journal article" date="2023" name="Mol. Biol. Evol.">
        <title>Third-Generation Sequencing Reveals the Adaptive Role of the Epigenome in Three Deep-Sea Polychaetes.</title>
        <authorList>
            <person name="Perez M."/>
            <person name="Aroh O."/>
            <person name="Sun Y."/>
            <person name="Lan Y."/>
            <person name="Juniper S.K."/>
            <person name="Young C.R."/>
            <person name="Angers B."/>
            <person name="Qian P.Y."/>
        </authorList>
    </citation>
    <scope>NUCLEOTIDE SEQUENCE</scope>
    <source>
        <strain evidence="2">P08H-3</strain>
    </source>
</reference>
<dbReference type="InterPro" id="IPR000909">
    <property type="entry name" value="PLipase_C_PInositol-sp_X_dom"/>
</dbReference>
<dbReference type="Proteomes" id="UP001208570">
    <property type="component" value="Unassembled WGS sequence"/>
</dbReference>
<evidence type="ECO:0000259" key="1">
    <source>
        <dbReference type="SMART" id="SM00148"/>
    </source>
</evidence>
<dbReference type="PANTHER" id="PTHR13593">
    <property type="match status" value="1"/>
</dbReference>
<dbReference type="GO" id="GO:0006629">
    <property type="term" value="P:lipid metabolic process"/>
    <property type="evidence" value="ECO:0007669"/>
    <property type="project" value="InterPro"/>
</dbReference>
<dbReference type="AlphaFoldDB" id="A0AAD9MZG7"/>
<name>A0AAD9MZG7_9ANNE</name>
<dbReference type="PROSITE" id="PS50007">
    <property type="entry name" value="PIPLC_X_DOMAIN"/>
    <property type="match status" value="1"/>
</dbReference>
<accession>A0AAD9MZG7</accession>
<dbReference type="GO" id="GO:0008081">
    <property type="term" value="F:phosphoric diester hydrolase activity"/>
    <property type="evidence" value="ECO:0007669"/>
    <property type="project" value="InterPro"/>
</dbReference>
<comment type="caution">
    <text evidence="2">The sequence shown here is derived from an EMBL/GenBank/DDBJ whole genome shotgun (WGS) entry which is preliminary data.</text>
</comment>
<keyword evidence="3" id="KW-1185">Reference proteome</keyword>
<dbReference type="EMBL" id="JAODUP010000453">
    <property type="protein sequence ID" value="KAK2149426.1"/>
    <property type="molecule type" value="Genomic_DNA"/>
</dbReference>
<dbReference type="Pfam" id="PF00388">
    <property type="entry name" value="PI-PLC-X"/>
    <property type="match status" value="1"/>
</dbReference>
<dbReference type="PANTHER" id="PTHR13593:SF113">
    <property type="entry name" value="SI:DKEY-266F7.9"/>
    <property type="match status" value="1"/>
</dbReference>
<dbReference type="SMART" id="SM00148">
    <property type="entry name" value="PLCXc"/>
    <property type="match status" value="1"/>
</dbReference>
<dbReference type="InterPro" id="IPR017946">
    <property type="entry name" value="PLC-like_Pdiesterase_TIM-brl"/>
</dbReference>
<gene>
    <name evidence="2" type="ORF">LSH36_453g02044</name>
</gene>
<dbReference type="Gene3D" id="3.20.20.190">
    <property type="entry name" value="Phosphatidylinositol (PI) phosphodiesterase"/>
    <property type="match status" value="1"/>
</dbReference>
<organism evidence="2 3">
    <name type="scientific">Paralvinella palmiformis</name>
    <dbReference type="NCBI Taxonomy" id="53620"/>
    <lineage>
        <taxon>Eukaryota</taxon>
        <taxon>Metazoa</taxon>
        <taxon>Spiralia</taxon>
        <taxon>Lophotrochozoa</taxon>
        <taxon>Annelida</taxon>
        <taxon>Polychaeta</taxon>
        <taxon>Sedentaria</taxon>
        <taxon>Canalipalpata</taxon>
        <taxon>Terebellida</taxon>
        <taxon>Terebelliformia</taxon>
        <taxon>Alvinellidae</taxon>
        <taxon>Paralvinella</taxon>
    </lineage>
</organism>
<proteinExistence type="predicted"/>
<protein>
    <recommendedName>
        <fullName evidence="1">Phosphatidylinositol-specific phospholipase C X domain-containing protein</fullName>
    </recommendedName>
</protein>
<dbReference type="SUPFAM" id="SSF51695">
    <property type="entry name" value="PLC-like phosphodiesterases"/>
    <property type="match status" value="1"/>
</dbReference>
<evidence type="ECO:0000313" key="3">
    <source>
        <dbReference type="Proteomes" id="UP001208570"/>
    </source>
</evidence>
<dbReference type="InterPro" id="IPR051057">
    <property type="entry name" value="PI-PLC_domain"/>
</dbReference>
<evidence type="ECO:0000313" key="2">
    <source>
        <dbReference type="EMBL" id="KAK2149426.1"/>
    </source>
</evidence>
<sequence length="338" mass="37524">MDVDPLFIRNPDPNMTGDDPLFVVNPKYLQPANVSQVHQPMPMYYEQTERPLPPPQQTAPSSMYALPGQPMLNRGTPQTDWMSSMPDEAPLAAFSIPGTHNSLALAGGPSVQSQTWDVAKQLKSGIRYLDVNLCLNGNEIVSRGDPQSPSTSIHELMAAVTGFLTEHSREAVLIRITDACSGGLNFYIRLHQTLNEFYAKFVLPLQIQNPKMGMARGKIVIMKDYYGGPPGGLEYNSLDKTEAMTLASPDEKDLKPLTKEMKRHMKKVMSCGDFEKMFLTMTSASGPGFTFQYAAAINEVLSFFLHKNPKGRLGIVAMDFPPEHVINDIIARNFKRSK</sequence>
<feature type="domain" description="Phosphatidylinositol-specific phospholipase C X" evidence="1">
    <location>
        <begin position="87"/>
        <end position="224"/>
    </location>
</feature>